<reference evidence="1 2" key="1">
    <citation type="journal article" date="2018" name="Sci. Rep.">
        <title>Genomic signatures of local adaptation to the degree of environmental predictability in rotifers.</title>
        <authorList>
            <person name="Franch-Gras L."/>
            <person name="Hahn C."/>
            <person name="Garcia-Roger E.M."/>
            <person name="Carmona M.J."/>
            <person name="Serra M."/>
            <person name="Gomez A."/>
        </authorList>
    </citation>
    <scope>NUCLEOTIDE SEQUENCE [LARGE SCALE GENOMIC DNA]</scope>
    <source>
        <strain evidence="1">HYR1</strain>
    </source>
</reference>
<keyword evidence="2" id="KW-1185">Reference proteome</keyword>
<evidence type="ECO:0000313" key="1">
    <source>
        <dbReference type="EMBL" id="RNA08877.1"/>
    </source>
</evidence>
<dbReference type="EMBL" id="REGN01006600">
    <property type="protein sequence ID" value="RNA08877.1"/>
    <property type="molecule type" value="Genomic_DNA"/>
</dbReference>
<proteinExistence type="predicted"/>
<protein>
    <submittedName>
        <fullName evidence="1">Uncharacterized protein</fullName>
    </submittedName>
</protein>
<organism evidence="1 2">
    <name type="scientific">Brachionus plicatilis</name>
    <name type="common">Marine rotifer</name>
    <name type="synonym">Brachionus muelleri</name>
    <dbReference type="NCBI Taxonomy" id="10195"/>
    <lineage>
        <taxon>Eukaryota</taxon>
        <taxon>Metazoa</taxon>
        <taxon>Spiralia</taxon>
        <taxon>Gnathifera</taxon>
        <taxon>Rotifera</taxon>
        <taxon>Eurotatoria</taxon>
        <taxon>Monogononta</taxon>
        <taxon>Pseudotrocha</taxon>
        <taxon>Ploima</taxon>
        <taxon>Brachionidae</taxon>
        <taxon>Brachionus</taxon>
    </lineage>
</organism>
<comment type="caution">
    <text evidence="1">The sequence shown here is derived from an EMBL/GenBank/DDBJ whole genome shotgun (WGS) entry which is preliminary data.</text>
</comment>
<dbReference type="Proteomes" id="UP000276133">
    <property type="component" value="Unassembled WGS sequence"/>
</dbReference>
<dbReference type="AlphaFoldDB" id="A0A3M7QBN3"/>
<evidence type="ECO:0000313" key="2">
    <source>
        <dbReference type="Proteomes" id="UP000276133"/>
    </source>
</evidence>
<name>A0A3M7QBN3_BRAPC</name>
<gene>
    <name evidence="1" type="ORF">BpHYR1_020648</name>
</gene>
<accession>A0A3M7QBN3</accession>
<sequence>MGLARLNERRVRRDLIEMYKLFDLIRDLVNRSEKKSSSVALRENIIRIVSLLHDFAAAVSSRHAFFSNRNAELEYAARKCGKI</sequence>